<keyword evidence="4 7" id="KW-0812">Transmembrane</keyword>
<evidence type="ECO:0000256" key="2">
    <source>
        <dbReference type="ARBA" id="ARBA00022448"/>
    </source>
</evidence>
<evidence type="ECO:0000313" key="9">
    <source>
        <dbReference type="Proteomes" id="UP000198341"/>
    </source>
</evidence>
<dbReference type="AlphaFoldDB" id="K8F2P1"/>
<accession>K8F2P1</accession>
<gene>
    <name evidence="8" type="ORF">Bathy03g01680</name>
</gene>
<dbReference type="GeneID" id="19016706"/>
<dbReference type="OrthoDB" id="260807at2759"/>
<feature type="transmembrane region" description="Helical" evidence="7">
    <location>
        <begin position="69"/>
        <end position="89"/>
    </location>
</feature>
<dbReference type="KEGG" id="bpg:Bathy03g01680"/>
<feature type="transmembrane region" description="Helical" evidence="7">
    <location>
        <begin position="417"/>
        <end position="436"/>
    </location>
</feature>
<evidence type="ECO:0000256" key="6">
    <source>
        <dbReference type="ARBA" id="ARBA00023136"/>
    </source>
</evidence>
<feature type="transmembrane region" description="Helical" evidence="7">
    <location>
        <begin position="173"/>
        <end position="202"/>
    </location>
</feature>
<dbReference type="Pfam" id="PF01384">
    <property type="entry name" value="PHO4"/>
    <property type="match status" value="1"/>
</dbReference>
<feature type="transmembrane region" description="Helical" evidence="7">
    <location>
        <begin position="109"/>
        <end position="130"/>
    </location>
</feature>
<sequence length="542" mass="58102">MSSTDALTTAGRHLLSFDFTANNDHLHDFEWIVVLGALLCFCTAFGIGANDVANAFATSVGSGAVSIKLAIMLAAVCEFTGALFMGSHVTEAIRKGIADYKCFTNDPAIMMYGCLCVLAATSIWLMLASYLEMPVSTTHSCVGGMIGMTLVTRGQKCVIWSKKVDEFPYVKGVAAIVCSWLLSPIVSGAFAFALFLVIRTLVLRQANSYNLARYLFPVMSMVTVVINTFFIVYKGAKFLELDVMSINECMAWAFGMGGAVGLIAFLVVNPILFKKIEADWERIQLERAEGGGVDSGMFKKPSDFPEKQPRVIQKGVFGIPARMYYAVADHLAISLNHDNDQLAAEDEIVAAIHANAEVFDEKTELALRPLQVLTACLDAFSHGANDVANSVGPFAAIVTIYKAGGVKKKMPMGDDSYWILSLGAFGIVIGLALYGYKILHALGGKICKMTPSRGICIELGAAMVIIMGSRLGWPLSTTHCQVGATVGVACLEGVGGINWFILMKTVAGWVLTLIIVGFTAAAFTAQGAAAPMSKYPAWANMN</sequence>
<comment type="function">
    <text evidence="7">Sodium-phosphate symporter.</text>
</comment>
<evidence type="ECO:0000256" key="7">
    <source>
        <dbReference type="RuleBase" id="RU363058"/>
    </source>
</evidence>
<keyword evidence="3 7" id="KW-0592">Phosphate transport</keyword>
<keyword evidence="6 7" id="KW-0472">Membrane</keyword>
<dbReference type="Proteomes" id="UP000198341">
    <property type="component" value="Chromosome 3"/>
</dbReference>
<dbReference type="PANTHER" id="PTHR11101:SF96">
    <property type="entry name" value="PHOSPHATE TRANSPORTER"/>
    <property type="match status" value="1"/>
</dbReference>
<organism evidence="8 9">
    <name type="scientific">Bathycoccus prasinos</name>
    <dbReference type="NCBI Taxonomy" id="41875"/>
    <lineage>
        <taxon>Eukaryota</taxon>
        <taxon>Viridiplantae</taxon>
        <taxon>Chlorophyta</taxon>
        <taxon>Mamiellophyceae</taxon>
        <taxon>Mamiellales</taxon>
        <taxon>Bathycoccaceae</taxon>
        <taxon>Bathycoccus</taxon>
    </lineage>
</organism>
<reference evidence="8 9" key="1">
    <citation type="submission" date="2011-10" db="EMBL/GenBank/DDBJ databases">
        <authorList>
            <person name="Genoscope - CEA"/>
        </authorList>
    </citation>
    <scope>NUCLEOTIDE SEQUENCE [LARGE SCALE GENOMIC DNA]</scope>
    <source>
        <strain evidence="8 9">RCC 1105</strain>
    </source>
</reference>
<evidence type="ECO:0000256" key="4">
    <source>
        <dbReference type="ARBA" id="ARBA00022692"/>
    </source>
</evidence>
<evidence type="ECO:0000256" key="3">
    <source>
        <dbReference type="ARBA" id="ARBA00022592"/>
    </source>
</evidence>
<feature type="transmembrane region" description="Helical" evidence="7">
    <location>
        <begin position="214"/>
        <end position="233"/>
    </location>
</feature>
<proteinExistence type="inferred from homology"/>
<evidence type="ECO:0000256" key="5">
    <source>
        <dbReference type="ARBA" id="ARBA00022989"/>
    </source>
</evidence>
<name>K8F2P1_9CHLO</name>
<dbReference type="STRING" id="41875.K8F2P1"/>
<protein>
    <recommendedName>
        <fullName evidence="7">Phosphate transporter</fullName>
    </recommendedName>
</protein>
<feature type="transmembrane region" description="Helical" evidence="7">
    <location>
        <begin position="506"/>
        <end position="525"/>
    </location>
</feature>
<dbReference type="eggNOG" id="KOG2493">
    <property type="taxonomic scope" value="Eukaryota"/>
</dbReference>
<dbReference type="PANTHER" id="PTHR11101">
    <property type="entry name" value="PHOSPHATE TRANSPORTER"/>
    <property type="match status" value="1"/>
</dbReference>
<evidence type="ECO:0000313" key="8">
    <source>
        <dbReference type="EMBL" id="CCO15803.1"/>
    </source>
</evidence>
<dbReference type="GO" id="GO:0016020">
    <property type="term" value="C:membrane"/>
    <property type="evidence" value="ECO:0007669"/>
    <property type="project" value="UniProtKB-SubCell"/>
</dbReference>
<comment type="subcellular location">
    <subcellularLocation>
        <location evidence="1 7">Membrane</location>
        <topology evidence="1 7">Multi-pass membrane protein</topology>
    </subcellularLocation>
</comment>
<dbReference type="RefSeq" id="XP_007514366.1">
    <property type="nucleotide sequence ID" value="XM_007514304.1"/>
</dbReference>
<dbReference type="GO" id="GO:0035435">
    <property type="term" value="P:phosphate ion transmembrane transport"/>
    <property type="evidence" value="ECO:0007669"/>
    <property type="project" value="TreeGrafter"/>
</dbReference>
<keyword evidence="9" id="KW-1185">Reference proteome</keyword>
<dbReference type="EMBL" id="FO082276">
    <property type="protein sequence ID" value="CCO15803.1"/>
    <property type="molecule type" value="Genomic_DNA"/>
</dbReference>
<keyword evidence="2 7" id="KW-0813">Transport</keyword>
<dbReference type="InterPro" id="IPR001204">
    <property type="entry name" value="Phos_transporter"/>
</dbReference>
<feature type="transmembrane region" description="Helical" evidence="7">
    <location>
        <begin position="29"/>
        <end position="49"/>
    </location>
</feature>
<evidence type="ECO:0000256" key="1">
    <source>
        <dbReference type="ARBA" id="ARBA00004141"/>
    </source>
</evidence>
<keyword evidence="5 7" id="KW-1133">Transmembrane helix</keyword>
<comment type="similarity">
    <text evidence="7">Belongs to the inorganic phosphate transporter (PiT) (TC 2.A.20) family.</text>
</comment>
<feature type="transmembrane region" description="Helical" evidence="7">
    <location>
        <begin position="253"/>
        <end position="273"/>
    </location>
</feature>
<dbReference type="GO" id="GO:0005315">
    <property type="term" value="F:phosphate transmembrane transporter activity"/>
    <property type="evidence" value="ECO:0007669"/>
    <property type="project" value="InterPro"/>
</dbReference>